<keyword evidence="3" id="KW-1185">Reference proteome</keyword>
<feature type="transmembrane region" description="Helical" evidence="1">
    <location>
        <begin position="210"/>
        <end position="232"/>
    </location>
</feature>
<keyword evidence="1" id="KW-0472">Membrane</keyword>
<evidence type="ECO:0000313" key="3">
    <source>
        <dbReference type="Proteomes" id="UP000256779"/>
    </source>
</evidence>
<keyword evidence="1" id="KW-0812">Transmembrane</keyword>
<name>A0A3D9LH57_MARFU</name>
<evidence type="ECO:0000256" key="1">
    <source>
        <dbReference type="SAM" id="Phobius"/>
    </source>
</evidence>
<reference evidence="2 3" key="1">
    <citation type="submission" date="2018-07" db="EMBL/GenBank/DDBJ databases">
        <title>Genomic Encyclopedia of Type Strains, Phase IV (KMG-IV): sequencing the most valuable type-strain genomes for metagenomic binning, comparative biology and taxonomic classification.</title>
        <authorList>
            <person name="Goeker M."/>
        </authorList>
    </citation>
    <scope>NUCLEOTIDE SEQUENCE [LARGE SCALE GENOMIC DNA]</scope>
    <source>
        <strain evidence="2 3">DSM 4134</strain>
    </source>
</reference>
<feature type="transmembrane region" description="Helical" evidence="1">
    <location>
        <begin position="87"/>
        <end position="105"/>
    </location>
</feature>
<organism evidence="2 3">
    <name type="scientific">Marinoscillum furvescens DSM 4134</name>
    <dbReference type="NCBI Taxonomy" id="1122208"/>
    <lineage>
        <taxon>Bacteria</taxon>
        <taxon>Pseudomonadati</taxon>
        <taxon>Bacteroidota</taxon>
        <taxon>Cytophagia</taxon>
        <taxon>Cytophagales</taxon>
        <taxon>Reichenbachiellaceae</taxon>
        <taxon>Marinoscillum</taxon>
    </lineage>
</organism>
<protein>
    <submittedName>
        <fullName evidence="2">Lysylphosphatidylglycerol synthase-like protein</fullName>
    </submittedName>
</protein>
<dbReference type="AlphaFoldDB" id="A0A3D9LH57"/>
<evidence type="ECO:0000313" key="2">
    <source>
        <dbReference type="EMBL" id="REE05731.1"/>
    </source>
</evidence>
<comment type="caution">
    <text evidence="2">The sequence shown here is derived from an EMBL/GenBank/DDBJ whole genome shotgun (WGS) entry which is preliminary data.</text>
</comment>
<proteinExistence type="predicted"/>
<feature type="transmembrane region" description="Helical" evidence="1">
    <location>
        <begin position="49"/>
        <end position="67"/>
    </location>
</feature>
<feature type="transmembrane region" description="Helical" evidence="1">
    <location>
        <begin position="154"/>
        <end position="173"/>
    </location>
</feature>
<accession>A0A3D9LH57</accession>
<dbReference type="Proteomes" id="UP000256779">
    <property type="component" value="Unassembled WGS sequence"/>
</dbReference>
<feature type="transmembrane region" description="Helical" evidence="1">
    <location>
        <begin position="125"/>
        <end position="147"/>
    </location>
</feature>
<feature type="transmembrane region" description="Helical" evidence="1">
    <location>
        <begin position="252"/>
        <end position="274"/>
    </location>
</feature>
<feature type="transmembrane region" description="Helical" evidence="1">
    <location>
        <begin position="20"/>
        <end position="37"/>
    </location>
</feature>
<gene>
    <name evidence="2" type="ORF">C7460_101250</name>
</gene>
<dbReference type="EMBL" id="QREG01000001">
    <property type="protein sequence ID" value="REE05731.1"/>
    <property type="molecule type" value="Genomic_DNA"/>
</dbReference>
<sequence length="281" mass="31430">MQSNRYVSRYKNPILRALKIAATLISLSFIAYVVSTQKVDWGLLIPREGQLLGVGLVLLLMPLNWWLEALRWRLAVPEERLSVRQSVNRVLIGLALNWWVPFTLGDAGGRLAGVENIKKAVSGLVQVRLISLLLTVGFGGMSVLYYFQFAQQYLVPALCALVALLFIAPFYISKINLRLLLHFSVIRYVVFTSQLFLLLYVFLPEIPPAGLVMGIGWIFLFRSVIPSLFGNFGVREASALVFFESFEVNPAAIIAPCVLVWLINTVLPSIVGALRLSQIKH</sequence>
<feature type="transmembrane region" description="Helical" evidence="1">
    <location>
        <begin position="185"/>
        <end position="203"/>
    </location>
</feature>
<keyword evidence="1" id="KW-1133">Transmembrane helix</keyword>